<accession>A0A1W6ZZ21</accession>
<dbReference type="InterPro" id="IPR011852">
    <property type="entry name" value="TRAP_TAXI"/>
</dbReference>
<dbReference type="PANTHER" id="PTHR42941">
    <property type="entry name" value="SLL1037 PROTEIN"/>
    <property type="match status" value="1"/>
</dbReference>
<reference evidence="1 2" key="1">
    <citation type="submission" date="2017-05" db="EMBL/GenBank/DDBJ databases">
        <title>Full genome sequence of Pseudorhodoplanes sinuspersici.</title>
        <authorList>
            <person name="Dastgheib S.M.M."/>
            <person name="Shavandi M."/>
            <person name="Tirandaz H."/>
        </authorList>
    </citation>
    <scope>NUCLEOTIDE SEQUENCE [LARGE SCALE GENOMIC DNA]</scope>
    <source>
        <strain evidence="1 2">RIPI110</strain>
    </source>
</reference>
<name>A0A1W6ZZ21_9HYPH</name>
<dbReference type="OrthoDB" id="9776669at2"/>
<dbReference type="SUPFAM" id="SSF53850">
    <property type="entry name" value="Periplasmic binding protein-like II"/>
    <property type="match status" value="1"/>
</dbReference>
<proteinExistence type="predicted"/>
<dbReference type="Gene3D" id="3.40.190.10">
    <property type="entry name" value="Periplasmic binding protein-like II"/>
    <property type="match status" value="2"/>
</dbReference>
<dbReference type="NCBIfam" id="TIGR02122">
    <property type="entry name" value="TRAP_TAXI"/>
    <property type="match status" value="1"/>
</dbReference>
<dbReference type="KEGG" id="psin:CAK95_28750"/>
<organism evidence="1 2">
    <name type="scientific">Pseudorhodoplanes sinuspersici</name>
    <dbReference type="NCBI Taxonomy" id="1235591"/>
    <lineage>
        <taxon>Bacteria</taxon>
        <taxon>Pseudomonadati</taxon>
        <taxon>Pseudomonadota</taxon>
        <taxon>Alphaproteobacteria</taxon>
        <taxon>Hyphomicrobiales</taxon>
        <taxon>Pseudorhodoplanes</taxon>
    </lineage>
</organism>
<dbReference type="Pfam" id="PF16868">
    <property type="entry name" value="NMT1_3"/>
    <property type="match status" value="1"/>
</dbReference>
<dbReference type="EMBL" id="CP021112">
    <property type="protein sequence ID" value="ARQ02647.1"/>
    <property type="molecule type" value="Genomic_DNA"/>
</dbReference>
<dbReference type="STRING" id="1235591.CAK95_28750"/>
<evidence type="ECO:0000313" key="2">
    <source>
        <dbReference type="Proteomes" id="UP000194137"/>
    </source>
</evidence>
<dbReference type="AlphaFoldDB" id="A0A1W6ZZ21"/>
<protein>
    <submittedName>
        <fullName evidence="1">Uncharacterized protein</fullName>
    </submittedName>
</protein>
<sequence length="320" mass="33832">MKNILRFTAAITASAMLVGAAAAQTVSISTLPPGSINNVQAQAIAKVVQDKAGIQMRVVTFNSPAASMGAVQVGQAAFTFMSNDEVGVAVRGKDEHKGKPLDKLRLAATVFPFRVGVLVRKDSGINTIAELKGKRFPTGWQGFPQGIALSNAILATAGLSLDDTHGVPTANLLRAADDFKAGRLDATVFAVGAPKMAEIDAAVGIKFISLDNSEEAKKAMALIRPEYTIAPQAPLPHLNGVIGETNLMQYAMTMAVSSAVDEETVYETVKAIHENKAALVAAHPSFNAMNPGNLAVQQQHVAYHPGAIRYYKEIGIWKGE</sequence>
<keyword evidence="2" id="KW-1185">Reference proteome</keyword>
<dbReference type="RefSeq" id="WP_086091079.1">
    <property type="nucleotide sequence ID" value="NZ_CP021112.1"/>
</dbReference>
<dbReference type="Proteomes" id="UP000194137">
    <property type="component" value="Chromosome"/>
</dbReference>
<gene>
    <name evidence="1" type="ORF">CAK95_28750</name>
</gene>
<evidence type="ECO:0000313" key="1">
    <source>
        <dbReference type="EMBL" id="ARQ02647.1"/>
    </source>
</evidence>
<dbReference type="PANTHER" id="PTHR42941:SF1">
    <property type="entry name" value="SLL1037 PROTEIN"/>
    <property type="match status" value="1"/>
</dbReference>